<reference evidence="1 2" key="1">
    <citation type="journal article" date="2024" name="Environ. Microbiol.">
        <title>Novel evolutionary insights on the interactions of the Holosporales (Alphaproteobacteria) with eukaryotic hosts from comparative genomics.</title>
        <authorList>
            <person name="Giovannini M."/>
            <person name="Petroni G."/>
            <person name="Castelli M."/>
        </authorList>
    </citation>
    <scope>NUCLEOTIDE SEQUENCE [LARGE SCALE GENOMIC DNA]</scope>
    <source>
        <strain evidence="1 2">US_Bl 15I1</strain>
    </source>
</reference>
<protein>
    <submittedName>
        <fullName evidence="1">Uncharacterized protein</fullName>
    </submittedName>
</protein>
<dbReference type="Proteomes" id="UP001330434">
    <property type="component" value="Plasmid pBealeia6"/>
</dbReference>
<sequence>MAKAIAFNFKGQIRLLWINRQLSEYLSKKDNEYHPKNSHFHISKGNCVSFKTSRQVKMFHNNFVMRQIVVGMPLASQSLLWVV</sequence>
<organism evidence="1 2">
    <name type="scientific">Candidatus Bealeia paramacronuclearis</name>
    <dbReference type="NCBI Taxonomy" id="1921001"/>
    <lineage>
        <taxon>Bacteria</taxon>
        <taxon>Pseudomonadati</taxon>
        <taxon>Pseudomonadota</taxon>
        <taxon>Alphaproteobacteria</taxon>
        <taxon>Holosporales</taxon>
        <taxon>Holosporaceae</taxon>
        <taxon>Candidatus Bealeia</taxon>
    </lineage>
</organism>
<name>A0ABZ2C5V0_9PROT</name>
<keyword evidence="2" id="KW-1185">Reference proteome</keyword>
<proteinExistence type="predicted"/>
<dbReference type="EMBL" id="CP133276">
    <property type="protein sequence ID" value="WVX67836.1"/>
    <property type="molecule type" value="Genomic_DNA"/>
</dbReference>
<accession>A0ABZ2C5V0</accession>
<evidence type="ECO:0000313" key="1">
    <source>
        <dbReference type="EMBL" id="WVX67836.1"/>
    </source>
</evidence>
<geneLocation type="plasmid" evidence="1 2">
    <name>pBealeia6</name>
</geneLocation>
<gene>
    <name evidence="1" type="ORF">Bealeia1_02055</name>
</gene>
<evidence type="ECO:0000313" key="2">
    <source>
        <dbReference type="Proteomes" id="UP001330434"/>
    </source>
</evidence>
<keyword evidence="1" id="KW-0614">Plasmid</keyword>